<dbReference type="InterPro" id="IPR036774">
    <property type="entry name" value="ERV/ALR_sulphydryl_oxid_sf"/>
</dbReference>
<evidence type="ECO:0000256" key="1">
    <source>
        <dbReference type="ARBA" id="ARBA00001974"/>
    </source>
</evidence>
<evidence type="ECO:0000256" key="9">
    <source>
        <dbReference type="SAM" id="MobiDB-lite"/>
    </source>
</evidence>
<reference evidence="12" key="1">
    <citation type="submission" date="2011-02" db="EMBL/GenBank/DDBJ databases">
        <title>The Genome Sequence of Capsaspora owczarzaki ATCC 30864.</title>
        <authorList>
            <person name="Russ C."/>
            <person name="Cuomo C."/>
            <person name="Burger G."/>
            <person name="Gray M.W."/>
            <person name="Holland P.W.H."/>
            <person name="King N."/>
            <person name="Lang F.B.F."/>
            <person name="Roger A.J."/>
            <person name="Ruiz-Trillo I."/>
            <person name="Young S.K."/>
            <person name="Zeng Q."/>
            <person name="Gargeya S."/>
            <person name="Alvarado L."/>
            <person name="Berlin A."/>
            <person name="Chapman S.B."/>
            <person name="Chen Z."/>
            <person name="Freedman E."/>
            <person name="Gellesch M."/>
            <person name="Goldberg J."/>
            <person name="Griggs A."/>
            <person name="Gujja S."/>
            <person name="Heilman E."/>
            <person name="Heiman D."/>
            <person name="Howarth C."/>
            <person name="Mehta T."/>
            <person name="Neiman D."/>
            <person name="Pearson M."/>
            <person name="Roberts A."/>
            <person name="Saif S."/>
            <person name="Shea T."/>
            <person name="Shenoy N."/>
            <person name="Sisk P."/>
            <person name="Stolte C."/>
            <person name="Sykes S."/>
            <person name="White J."/>
            <person name="Yandava C."/>
            <person name="Haas B."/>
            <person name="Nusbaum C."/>
            <person name="Birren B."/>
        </authorList>
    </citation>
    <scope>NUCLEOTIDE SEQUENCE</scope>
    <source>
        <strain evidence="12">ATCC 30864</strain>
    </source>
</reference>
<protein>
    <recommendedName>
        <fullName evidence="8">Sulfhydryl oxidase</fullName>
        <ecNumber evidence="8">1.8.3.2</ecNumber>
    </recommendedName>
</protein>
<dbReference type="GO" id="GO:0005758">
    <property type="term" value="C:mitochondrial intermembrane space"/>
    <property type="evidence" value="ECO:0007669"/>
    <property type="project" value="UniProtKB-SubCell"/>
</dbReference>
<dbReference type="PhylomeDB" id="A0A0D2VQ19"/>
<dbReference type="InterPro" id="IPR017905">
    <property type="entry name" value="ERV/ALR_sulphydryl_oxidase"/>
</dbReference>
<dbReference type="PROSITE" id="PS51324">
    <property type="entry name" value="ERV_ALR"/>
    <property type="match status" value="1"/>
</dbReference>
<dbReference type="GO" id="GO:0016971">
    <property type="term" value="F:flavin-dependent sulfhydryl oxidase activity"/>
    <property type="evidence" value="ECO:0007669"/>
    <property type="project" value="InterPro"/>
</dbReference>
<comment type="cofactor">
    <cofactor evidence="1 8">
        <name>FAD</name>
        <dbReference type="ChEBI" id="CHEBI:57692"/>
    </cofactor>
</comment>
<dbReference type="PANTHER" id="PTHR12645:SF0">
    <property type="entry name" value="FAD-LINKED SULFHYDRYL OXIDASE ALR"/>
    <property type="match status" value="1"/>
</dbReference>
<sequence length="277" mass="28933">MVQADPSATPSQPPKPKPKPGVDYTGVDMTNAEAMRMREATCKICTDFKSWTRVGAGSDGKAGGTSGGGAKTVMTTGQSQQSKHAAPAAGSGHSSGSSESGSGSGPSGAASGAGKAANNAAAAAAAAGGVLAAAALGAQSSSPVAAQEAPASQPQPPTIRDDCPADSVELGRSTWTFLHTMAAYYPDKPSEKQQSDMSNFLTFFSRVYPCDYCADHMRGEMVTDKPVVTSRFGLSQWFCRLHNEVNRRQGKPEFDCSRVDERWRDGWKDGSCENPEQ</sequence>
<dbReference type="EC" id="1.8.3.2" evidence="8"/>
<dbReference type="FunFam" id="1.20.120.310:FF:000003">
    <property type="entry name" value="Sulfhydryl oxidase"/>
    <property type="match status" value="1"/>
</dbReference>
<dbReference type="Gene3D" id="1.20.120.310">
    <property type="entry name" value="ERV/ALR sulfhydryl oxidase domain"/>
    <property type="match status" value="1"/>
</dbReference>
<dbReference type="InterPro" id="IPR039799">
    <property type="entry name" value="ALR/ERV"/>
</dbReference>
<keyword evidence="7" id="KW-1015">Disulfide bond</keyword>
<dbReference type="EMBL" id="KE346364">
    <property type="protein sequence ID" value="KJE92627.1"/>
    <property type="molecule type" value="Genomic_DNA"/>
</dbReference>
<feature type="region of interest" description="Disordered" evidence="9">
    <location>
        <begin position="53"/>
        <end position="114"/>
    </location>
</feature>
<name>A0A0D2VQ19_CAPO3</name>
<dbReference type="SUPFAM" id="SSF69000">
    <property type="entry name" value="FAD-dependent thiol oxidase"/>
    <property type="match status" value="1"/>
</dbReference>
<dbReference type="eggNOG" id="KOG3355">
    <property type="taxonomic scope" value="Eukaryota"/>
</dbReference>
<keyword evidence="3 8" id="KW-0285">Flavoprotein</keyword>
<keyword evidence="6" id="KW-0496">Mitochondrion</keyword>
<dbReference type="Pfam" id="PF04777">
    <property type="entry name" value="Evr1_Alr"/>
    <property type="match status" value="1"/>
</dbReference>
<evidence type="ECO:0000256" key="8">
    <source>
        <dbReference type="RuleBase" id="RU371123"/>
    </source>
</evidence>
<feature type="compositionally biased region" description="Low complexity" evidence="9">
    <location>
        <begin position="82"/>
        <end position="114"/>
    </location>
</feature>
<dbReference type="OrthoDB" id="17199at2759"/>
<keyword evidence="4 8" id="KW-0274">FAD</keyword>
<feature type="region of interest" description="Disordered" evidence="9">
    <location>
        <begin position="1"/>
        <end position="30"/>
    </location>
</feature>
<dbReference type="Proteomes" id="UP000008743">
    <property type="component" value="Unassembled WGS sequence"/>
</dbReference>
<gene>
    <name evidence="11" type="ORF">CAOG_003549</name>
</gene>
<organism evidence="11 12">
    <name type="scientific">Capsaspora owczarzaki (strain ATCC 30864)</name>
    <dbReference type="NCBI Taxonomy" id="595528"/>
    <lineage>
        <taxon>Eukaryota</taxon>
        <taxon>Filasterea</taxon>
        <taxon>Capsaspora</taxon>
    </lineage>
</organism>
<feature type="compositionally biased region" description="Polar residues" evidence="9">
    <location>
        <begin position="1"/>
        <end position="10"/>
    </location>
</feature>
<evidence type="ECO:0000313" key="12">
    <source>
        <dbReference type="Proteomes" id="UP000008743"/>
    </source>
</evidence>
<evidence type="ECO:0000256" key="2">
    <source>
        <dbReference type="ARBA" id="ARBA00004569"/>
    </source>
</evidence>
<evidence type="ECO:0000256" key="7">
    <source>
        <dbReference type="ARBA" id="ARBA00023157"/>
    </source>
</evidence>
<dbReference type="PANTHER" id="PTHR12645">
    <property type="entry name" value="ALR/ERV"/>
    <property type="match status" value="1"/>
</dbReference>
<evidence type="ECO:0000259" key="10">
    <source>
        <dbReference type="PROSITE" id="PS51324"/>
    </source>
</evidence>
<feature type="domain" description="ERV/ALR sulfhydryl oxidase" evidence="10">
    <location>
        <begin position="163"/>
        <end position="263"/>
    </location>
</feature>
<dbReference type="InParanoid" id="A0A0D2VQ19"/>
<dbReference type="STRING" id="595528.A0A0D2VQ19"/>
<comment type="subcellular location">
    <subcellularLocation>
        <location evidence="2">Mitochondrion intermembrane space</location>
    </subcellularLocation>
</comment>
<accession>A0A0D2VQ19</accession>
<feature type="region of interest" description="Disordered" evidence="9">
    <location>
        <begin position="144"/>
        <end position="166"/>
    </location>
</feature>
<evidence type="ECO:0000256" key="3">
    <source>
        <dbReference type="ARBA" id="ARBA00022630"/>
    </source>
</evidence>
<evidence type="ECO:0000256" key="6">
    <source>
        <dbReference type="ARBA" id="ARBA00023128"/>
    </source>
</evidence>
<dbReference type="AlphaFoldDB" id="A0A0D2VQ19"/>
<evidence type="ECO:0000256" key="4">
    <source>
        <dbReference type="ARBA" id="ARBA00022827"/>
    </source>
</evidence>
<evidence type="ECO:0000256" key="5">
    <source>
        <dbReference type="ARBA" id="ARBA00023002"/>
    </source>
</evidence>
<evidence type="ECO:0000313" key="11">
    <source>
        <dbReference type="EMBL" id="KJE92627.1"/>
    </source>
</evidence>
<feature type="compositionally biased region" description="Gly residues" evidence="9">
    <location>
        <begin position="57"/>
        <end position="70"/>
    </location>
</feature>
<proteinExistence type="predicted"/>
<keyword evidence="12" id="KW-1185">Reference proteome</keyword>
<comment type="catalytic activity">
    <reaction evidence="8">
        <text>2 R'C(R)SH + O2 = R'C(R)S-S(R)CR' + H2O2</text>
        <dbReference type="Rhea" id="RHEA:17357"/>
        <dbReference type="ChEBI" id="CHEBI:15379"/>
        <dbReference type="ChEBI" id="CHEBI:16240"/>
        <dbReference type="ChEBI" id="CHEBI:16520"/>
        <dbReference type="ChEBI" id="CHEBI:17412"/>
        <dbReference type="EC" id="1.8.3.2"/>
    </reaction>
</comment>
<dbReference type="RefSeq" id="XP_004363277.1">
    <property type="nucleotide sequence ID" value="XM_004363220.2"/>
</dbReference>
<keyword evidence="5 8" id="KW-0560">Oxidoreductase</keyword>
<dbReference type="GO" id="GO:0050660">
    <property type="term" value="F:flavin adenine dinucleotide binding"/>
    <property type="evidence" value="ECO:0007669"/>
    <property type="project" value="TreeGrafter"/>
</dbReference>